<dbReference type="GO" id="GO:0006581">
    <property type="term" value="P:acetylcholine catabolic process"/>
    <property type="evidence" value="ECO:0007669"/>
    <property type="project" value="TreeGrafter"/>
</dbReference>
<sequence>MTDSAAPVVRTTAGRVRGIRIDGPPGSEPVVRFRSVPYAAPPEGPLRFAAPAPAPAWDGVREAGGEPGPNAPQPVRAIAGGLDMTPVIGTGWRPGSDYLTADVWTPDPAAGGLPVMVFVHGGAFVAGEAAAPVYDGEAFARSGVVLVSVNYRLGAEGFLPLPGGETNVGLRDQLAALAWVRDNAAAFGGDPEQVTVFGESAGAMSVGVLLGSPLSAGLFRRAILQSGGAEMARGGPDRTTSFRDLLCGELGMTADADALRARPVADLVAAQGTVDVPGGRGDLREPDGSDPGFGIGVFMPVLGDDVLPRSPLDALRDGASAGIDVLAGSNSEEMNLYFAPTGLLEVLTEEQARAALGTVRPDAEALMDGAGDGTPGQRYARVLTELVFAGPTRRVLAAHTGRSFGYEFAWRSPACDGRLGACHALELPFVFGTLDRAAAPDGLPGEKPPAELSERMHRAWVRFATTGDPGWPARDDADPRIQRFDADADTVVAEPAPPVG</sequence>
<dbReference type="PANTHER" id="PTHR43918:SF4">
    <property type="entry name" value="CARBOXYLIC ESTER HYDROLASE"/>
    <property type="match status" value="1"/>
</dbReference>
<evidence type="ECO:0000256" key="2">
    <source>
        <dbReference type="ARBA" id="ARBA00022801"/>
    </source>
</evidence>
<reference evidence="5 6" key="1">
    <citation type="submission" date="2019-02" db="EMBL/GenBank/DDBJ databases">
        <title>Sequencing the genomes of 1000 actinobacteria strains.</title>
        <authorList>
            <person name="Klenk H.-P."/>
        </authorList>
    </citation>
    <scope>NUCLEOTIDE SEQUENCE [LARGE SCALE GENOMIC DNA]</scope>
    <source>
        <strain evidence="5 6">DSM 45779</strain>
    </source>
</reference>
<evidence type="ECO:0000256" key="1">
    <source>
        <dbReference type="ARBA" id="ARBA00005964"/>
    </source>
</evidence>
<dbReference type="GO" id="GO:0003990">
    <property type="term" value="F:acetylcholinesterase activity"/>
    <property type="evidence" value="ECO:0007669"/>
    <property type="project" value="TreeGrafter"/>
</dbReference>
<dbReference type="OrthoDB" id="4308422at2"/>
<dbReference type="Pfam" id="PF00135">
    <property type="entry name" value="COesterase"/>
    <property type="match status" value="1"/>
</dbReference>
<gene>
    <name evidence="5" type="ORF">EV383_1362</name>
</gene>
<comment type="caution">
    <text evidence="5">The sequence shown here is derived from an EMBL/GenBank/DDBJ whole genome shotgun (WGS) entry which is preliminary data.</text>
</comment>
<dbReference type="PROSITE" id="PS00122">
    <property type="entry name" value="CARBOXYLESTERASE_B_1"/>
    <property type="match status" value="1"/>
</dbReference>
<dbReference type="PANTHER" id="PTHR43918">
    <property type="entry name" value="ACETYLCHOLINESTERASE"/>
    <property type="match status" value="1"/>
</dbReference>
<dbReference type="InterPro" id="IPR050654">
    <property type="entry name" value="AChE-related_enzymes"/>
</dbReference>
<dbReference type="GO" id="GO:0019695">
    <property type="term" value="P:choline metabolic process"/>
    <property type="evidence" value="ECO:0007669"/>
    <property type="project" value="TreeGrafter"/>
</dbReference>
<dbReference type="GO" id="GO:0005886">
    <property type="term" value="C:plasma membrane"/>
    <property type="evidence" value="ECO:0007669"/>
    <property type="project" value="TreeGrafter"/>
</dbReference>
<dbReference type="InterPro" id="IPR002018">
    <property type="entry name" value="CarbesteraseB"/>
</dbReference>
<accession>A0A4Q7UWP5</accession>
<dbReference type="RefSeq" id="WP_130289106.1">
    <property type="nucleotide sequence ID" value="NZ_SHKL01000001.1"/>
</dbReference>
<evidence type="ECO:0000313" key="6">
    <source>
        <dbReference type="Proteomes" id="UP000291591"/>
    </source>
</evidence>
<proteinExistence type="inferred from homology"/>
<comment type="similarity">
    <text evidence="1 3">Belongs to the type-B carboxylesterase/lipase family.</text>
</comment>
<keyword evidence="2 3" id="KW-0378">Hydrolase</keyword>
<dbReference type="Proteomes" id="UP000291591">
    <property type="component" value="Unassembled WGS sequence"/>
</dbReference>
<feature type="domain" description="Carboxylesterase type B" evidence="4">
    <location>
        <begin position="6"/>
        <end position="471"/>
    </location>
</feature>
<protein>
    <recommendedName>
        <fullName evidence="3">Carboxylic ester hydrolase</fullName>
        <ecNumber evidence="3">3.1.1.-</ecNumber>
    </recommendedName>
</protein>
<dbReference type="AlphaFoldDB" id="A0A4Q7UWP5"/>
<dbReference type="EMBL" id="SHKL01000001">
    <property type="protein sequence ID" value="RZT84519.1"/>
    <property type="molecule type" value="Genomic_DNA"/>
</dbReference>
<name>A0A4Q7UWP5_PSEST</name>
<keyword evidence="6" id="KW-1185">Reference proteome</keyword>
<organism evidence="5 6">
    <name type="scientific">Pseudonocardia sediminis</name>
    <dbReference type="NCBI Taxonomy" id="1397368"/>
    <lineage>
        <taxon>Bacteria</taxon>
        <taxon>Bacillati</taxon>
        <taxon>Actinomycetota</taxon>
        <taxon>Actinomycetes</taxon>
        <taxon>Pseudonocardiales</taxon>
        <taxon>Pseudonocardiaceae</taxon>
        <taxon>Pseudonocardia</taxon>
    </lineage>
</organism>
<dbReference type="InterPro" id="IPR029058">
    <property type="entry name" value="AB_hydrolase_fold"/>
</dbReference>
<dbReference type="EC" id="3.1.1.-" evidence="3"/>
<dbReference type="SUPFAM" id="SSF53474">
    <property type="entry name" value="alpha/beta-Hydrolases"/>
    <property type="match status" value="1"/>
</dbReference>
<dbReference type="GO" id="GO:0005615">
    <property type="term" value="C:extracellular space"/>
    <property type="evidence" value="ECO:0007669"/>
    <property type="project" value="TreeGrafter"/>
</dbReference>
<dbReference type="Gene3D" id="3.40.50.1820">
    <property type="entry name" value="alpha/beta hydrolase"/>
    <property type="match status" value="1"/>
</dbReference>
<dbReference type="InterPro" id="IPR019826">
    <property type="entry name" value="Carboxylesterase_B_AS"/>
</dbReference>
<evidence type="ECO:0000313" key="5">
    <source>
        <dbReference type="EMBL" id="RZT84519.1"/>
    </source>
</evidence>
<evidence type="ECO:0000259" key="4">
    <source>
        <dbReference type="Pfam" id="PF00135"/>
    </source>
</evidence>
<evidence type="ECO:0000256" key="3">
    <source>
        <dbReference type="RuleBase" id="RU361235"/>
    </source>
</evidence>